<feature type="compositionally biased region" description="Basic residues" evidence="1">
    <location>
        <begin position="464"/>
        <end position="492"/>
    </location>
</feature>
<feature type="compositionally biased region" description="Acidic residues" evidence="1">
    <location>
        <begin position="823"/>
        <end position="837"/>
    </location>
</feature>
<feature type="compositionally biased region" description="Low complexity" evidence="1">
    <location>
        <begin position="438"/>
        <end position="463"/>
    </location>
</feature>
<organism evidence="3 4">
    <name type="scientific">Hyalella azteca</name>
    <name type="common">Amphipod</name>
    <dbReference type="NCBI Taxonomy" id="294128"/>
    <lineage>
        <taxon>Eukaryota</taxon>
        <taxon>Metazoa</taxon>
        <taxon>Ecdysozoa</taxon>
        <taxon>Arthropoda</taxon>
        <taxon>Crustacea</taxon>
        <taxon>Multicrustacea</taxon>
        <taxon>Malacostraca</taxon>
        <taxon>Eumalacostraca</taxon>
        <taxon>Peracarida</taxon>
        <taxon>Amphipoda</taxon>
        <taxon>Senticaudata</taxon>
        <taxon>Talitrida</taxon>
        <taxon>Talitroidea</taxon>
        <taxon>Hyalellidae</taxon>
        <taxon>Hyalella</taxon>
    </lineage>
</organism>
<evidence type="ECO:0000313" key="4">
    <source>
        <dbReference type="RefSeq" id="XP_018021328.2"/>
    </source>
</evidence>
<dbReference type="KEGG" id="hazt:108677592"/>
<proteinExistence type="predicted"/>
<accession>A0A8B7P5K2</accession>
<feature type="compositionally biased region" description="Basic and acidic residues" evidence="1">
    <location>
        <begin position="102"/>
        <end position="122"/>
    </location>
</feature>
<feature type="region of interest" description="Disordered" evidence="1">
    <location>
        <begin position="339"/>
        <end position="880"/>
    </location>
</feature>
<gene>
    <name evidence="4" type="primary">LOC108677592</name>
</gene>
<feature type="compositionally biased region" description="Basic residues" evidence="1">
    <location>
        <begin position="164"/>
        <end position="178"/>
    </location>
</feature>
<feature type="signal peptide" evidence="2">
    <location>
        <begin position="1"/>
        <end position="31"/>
    </location>
</feature>
<evidence type="ECO:0000256" key="1">
    <source>
        <dbReference type="SAM" id="MobiDB-lite"/>
    </source>
</evidence>
<sequence length="938" mass="106020">MTLLSHEKKMVGKMFRLVVAVAVVAQVAVSASEAPQTKRLIGRAFFAVAEPNDGAGQASQSPNAHAVQDMIAAATGHHRSHHAEGHKGKKGGDKKHKSGYVKGHDYKDKKGYHQDDHFDKHSFGNYAKGHHSKHKEGGGKGYKGSEHKQKHKGGFKKGDEGAKGKKVGHKGKFHKGHHDKGFKNTEDHDAHGHKHDDSHKMIKNKYGSSYEEEEGYYKKGKGKKHEGGKFAGGKTWDHKGGDSFSIKGKYHEDYSDIKGKFGYDGEEHHAHKKGAKGGHKKGKSHKKGDDHKGHHSHYAPVKTSISESSSVNRQGIAYDGSFLSPKTAHSSHEVIKKVPEGAHSTSEHNIQPRQYQTDPRRPPHSKRPPLYRNEQHPHQQQSHQHPREQTYNGRPLHPHQRPTGYSNSHYREPSQGDVIIHGSSPNEAHKNQDYRVSPPQILPKQNQNLPQNQFLNPNGGNTHHNPHRNPHRNPHHNPPHLRNPHIKLHHHSVSPNVQPFGNPKQRPHPNAIPGGQKPRFRQKPNHHGQGPPRSPTKDNKSTHSIHSVPLHAPHGSSGSALRTHSQSIPRPQHSQHHPQQNSNHFSQPEVHVTENGEPQSEDVPHEQEYPPQRGFRRRRPRKYKKPVYGNEVQDEDLREQNPDNHGLLQGTHSDHQNVESESPQPNGYHPRGKVSTKFEEQRDSKRENQVRDNHAPYDESKRSRPNRYRNKRPNGSPRKRRPPPPPPQENQEEYSDQKYEPHQSAEGHDESARDPDDESHDEPPTREGSYAHSTQNEEPPEEQNTSYHHEIEDPEDESEVQRPLRHQSQKSYRRDRPRLQESETQEAEEEEEEEESPTQERDTEQSEHIRQQGEDQPSKNVKSKPNKHPSGGAPKKQLTGFYYPNLGHPVGFNNFAVGASNAPVAGAQQKLEPSATGYSLGHTPFTFDSFGDFGKFLG</sequence>
<dbReference type="AlphaFoldDB" id="A0A8B7P5K2"/>
<feature type="compositionally biased region" description="Basic and acidic residues" evidence="1">
    <location>
        <begin position="676"/>
        <end position="702"/>
    </location>
</feature>
<feature type="region of interest" description="Disordered" evidence="1">
    <location>
        <begin position="264"/>
        <end position="310"/>
    </location>
</feature>
<protein>
    <submittedName>
        <fullName evidence="4">Sarcoplasmic reticulum histidine-rich calcium-binding protein isoform X1</fullName>
    </submittedName>
</protein>
<feature type="compositionally biased region" description="Basic and acidic residues" evidence="1">
    <location>
        <begin position="735"/>
        <end position="754"/>
    </location>
</feature>
<feature type="compositionally biased region" description="Basic and acidic residues" evidence="1">
    <location>
        <begin position="812"/>
        <end position="821"/>
    </location>
</feature>
<feature type="compositionally biased region" description="Basic residues" evidence="1">
    <location>
        <begin position="270"/>
        <end position="286"/>
    </location>
</feature>
<feature type="compositionally biased region" description="Basic and acidic residues" evidence="1">
    <location>
        <begin position="838"/>
        <end position="857"/>
    </location>
</feature>
<keyword evidence="2" id="KW-0732">Signal</keyword>
<feature type="compositionally biased region" description="Basic residues" evidence="1">
    <location>
        <begin position="703"/>
        <end position="722"/>
    </location>
</feature>
<feature type="compositionally biased region" description="Basic and acidic residues" evidence="1">
    <location>
        <begin position="179"/>
        <end position="200"/>
    </location>
</feature>
<feature type="compositionally biased region" description="Polar residues" evidence="1">
    <location>
        <begin position="771"/>
        <end position="786"/>
    </location>
</feature>
<feature type="compositionally biased region" description="Polar residues" evidence="1">
    <location>
        <begin position="343"/>
        <end position="357"/>
    </location>
</feature>
<evidence type="ECO:0000313" key="3">
    <source>
        <dbReference type="Proteomes" id="UP000694843"/>
    </source>
</evidence>
<dbReference type="RefSeq" id="XP_018021328.2">
    <property type="nucleotide sequence ID" value="XM_018165839.2"/>
</dbReference>
<name>A0A8B7P5K2_HYAAZ</name>
<dbReference type="OrthoDB" id="10688260at2759"/>
<reference evidence="4" key="1">
    <citation type="submission" date="2025-08" db="UniProtKB">
        <authorList>
            <consortium name="RefSeq"/>
        </authorList>
    </citation>
    <scope>IDENTIFICATION</scope>
    <source>
        <tissue evidence="4">Whole organism</tissue>
    </source>
</reference>
<dbReference type="Proteomes" id="UP000694843">
    <property type="component" value="Unplaced"/>
</dbReference>
<feature type="compositionally biased region" description="Basic and acidic residues" evidence="1">
    <location>
        <begin position="135"/>
        <end position="147"/>
    </location>
</feature>
<dbReference type="GeneID" id="108677592"/>
<feature type="compositionally biased region" description="Basic residues" evidence="1">
    <location>
        <begin position="87"/>
        <end position="99"/>
    </location>
</feature>
<evidence type="ECO:0000256" key="2">
    <source>
        <dbReference type="SAM" id="SignalP"/>
    </source>
</evidence>
<feature type="region of interest" description="Disordered" evidence="1">
    <location>
        <begin position="75"/>
        <end position="203"/>
    </location>
</feature>
<dbReference type="OMA" id="GQSPEQH"/>
<feature type="chain" id="PRO_5038032657" evidence="2">
    <location>
        <begin position="32"/>
        <end position="938"/>
    </location>
</feature>
<keyword evidence="3" id="KW-1185">Reference proteome</keyword>
<feature type="compositionally biased region" description="Low complexity" evidence="1">
    <location>
        <begin position="564"/>
        <end position="587"/>
    </location>
</feature>
<feature type="compositionally biased region" description="Basic residues" evidence="1">
    <location>
        <begin position="614"/>
        <end position="625"/>
    </location>
</feature>